<organism evidence="1">
    <name type="scientific">marine sediment metagenome</name>
    <dbReference type="NCBI Taxonomy" id="412755"/>
    <lineage>
        <taxon>unclassified sequences</taxon>
        <taxon>metagenomes</taxon>
        <taxon>ecological metagenomes</taxon>
    </lineage>
</organism>
<accession>A0A0F9E3J2</accession>
<evidence type="ECO:0000313" key="1">
    <source>
        <dbReference type="EMBL" id="KKL68564.1"/>
    </source>
</evidence>
<protein>
    <submittedName>
        <fullName evidence="1">Uncharacterized protein</fullName>
    </submittedName>
</protein>
<name>A0A0F9E3J2_9ZZZZ</name>
<gene>
    <name evidence="1" type="ORF">LCGC14_2123770</name>
</gene>
<reference evidence="1" key="1">
    <citation type="journal article" date="2015" name="Nature">
        <title>Complex archaea that bridge the gap between prokaryotes and eukaryotes.</title>
        <authorList>
            <person name="Spang A."/>
            <person name="Saw J.H."/>
            <person name="Jorgensen S.L."/>
            <person name="Zaremba-Niedzwiedzka K."/>
            <person name="Martijn J."/>
            <person name="Lind A.E."/>
            <person name="van Eijk R."/>
            <person name="Schleper C."/>
            <person name="Guy L."/>
            <person name="Ettema T.J."/>
        </authorList>
    </citation>
    <scope>NUCLEOTIDE SEQUENCE</scope>
</reference>
<feature type="non-terminal residue" evidence="1">
    <location>
        <position position="1"/>
    </location>
</feature>
<dbReference type="EMBL" id="LAZR01026490">
    <property type="protein sequence ID" value="KKL68564.1"/>
    <property type="molecule type" value="Genomic_DNA"/>
</dbReference>
<sequence length="48" mass="5418">SAEIRYSYMLPVPVIVKDAVSINDYGEKKKVIHKEEILEVSDPLKSGE</sequence>
<proteinExistence type="predicted"/>
<dbReference type="AlphaFoldDB" id="A0A0F9E3J2"/>
<comment type="caution">
    <text evidence="1">The sequence shown here is derived from an EMBL/GenBank/DDBJ whole genome shotgun (WGS) entry which is preliminary data.</text>
</comment>